<dbReference type="OrthoDB" id="5094203at2759"/>
<evidence type="ECO:0000256" key="1">
    <source>
        <dbReference type="SAM" id="MobiDB-lite"/>
    </source>
</evidence>
<feature type="region of interest" description="Disordered" evidence="1">
    <location>
        <begin position="1"/>
        <end position="22"/>
    </location>
</feature>
<feature type="region of interest" description="Disordered" evidence="1">
    <location>
        <begin position="355"/>
        <end position="380"/>
    </location>
</feature>
<accession>A0A084ATE3</accession>
<keyword evidence="3" id="KW-1185">Reference proteome</keyword>
<proteinExistence type="predicted"/>
<dbReference type="AlphaFoldDB" id="A0A084ATE3"/>
<name>A0A084ATE3_STACB</name>
<feature type="compositionally biased region" description="Polar residues" evidence="1">
    <location>
        <begin position="1"/>
        <end position="13"/>
    </location>
</feature>
<dbReference type="Proteomes" id="UP000028045">
    <property type="component" value="Unassembled WGS sequence"/>
</dbReference>
<dbReference type="EMBL" id="KL648569">
    <property type="protein sequence ID" value="KEY68572.1"/>
    <property type="molecule type" value="Genomic_DNA"/>
</dbReference>
<evidence type="ECO:0000313" key="2">
    <source>
        <dbReference type="EMBL" id="KEY68572.1"/>
    </source>
</evidence>
<gene>
    <name evidence="2" type="ORF">S7711_10977</name>
</gene>
<protein>
    <submittedName>
        <fullName evidence="2">Uncharacterized protein</fullName>
    </submittedName>
</protein>
<feature type="compositionally biased region" description="Basic and acidic residues" evidence="1">
    <location>
        <begin position="371"/>
        <end position="380"/>
    </location>
</feature>
<reference evidence="2 3" key="1">
    <citation type="journal article" date="2014" name="BMC Genomics">
        <title>Comparative genome sequencing reveals chemotype-specific gene clusters in the toxigenic black mold Stachybotrys.</title>
        <authorList>
            <person name="Semeiks J."/>
            <person name="Borek D."/>
            <person name="Otwinowski Z."/>
            <person name="Grishin N.V."/>
        </authorList>
    </citation>
    <scope>NUCLEOTIDE SEQUENCE [LARGE SCALE GENOMIC DNA]</scope>
    <source>
        <strain evidence="3">CBS 109288 / IBT 7711</strain>
    </source>
</reference>
<organism evidence="2 3">
    <name type="scientific">Stachybotrys chartarum (strain CBS 109288 / IBT 7711)</name>
    <name type="common">Toxic black mold</name>
    <name type="synonym">Stilbospora chartarum</name>
    <dbReference type="NCBI Taxonomy" id="1280523"/>
    <lineage>
        <taxon>Eukaryota</taxon>
        <taxon>Fungi</taxon>
        <taxon>Dikarya</taxon>
        <taxon>Ascomycota</taxon>
        <taxon>Pezizomycotina</taxon>
        <taxon>Sordariomycetes</taxon>
        <taxon>Hypocreomycetidae</taxon>
        <taxon>Hypocreales</taxon>
        <taxon>Stachybotryaceae</taxon>
        <taxon>Stachybotrys</taxon>
    </lineage>
</organism>
<dbReference type="HOGENOM" id="CLU_834304_0_0_1"/>
<sequence>MENKENATSSATAPSMKRKRDNALEILEDMASRKMRALSPDTQAEKDLLIGKAKRAVTDFSIDHDDLRSRWKSFTKLIVAQENHEKLTDELQVVSSQLEQEKAARQAVLAKFEKYKGSTAKLRCEVNRVEYLTTIGDWLLRIQNRIKGTESQLNHGFKQELQAGFKAGGMTSDQARVEAEKYTDFKPVARFNVEELLAKVDKEISAIETWRNKPTIEKAGSQPATQYLDRLKLLSQNAKIERSLYLDILRTSNSRNKLAHSGGVPLDKYLGAGTKPNWNAIWNECKQAKARAKTKFAVGTYTENERDFFLRIIDVWFKGFVQGWYPDGEPILEGKEVYGLNTEKVVVNGQERLVSKTPSAPKTIGPLPPSPHKEGKWDDI</sequence>
<evidence type="ECO:0000313" key="3">
    <source>
        <dbReference type="Proteomes" id="UP000028045"/>
    </source>
</evidence>